<gene>
    <name evidence="2" type="ORF">DesU5LDRAFT_3195</name>
</gene>
<dbReference type="GO" id="GO:0005829">
    <property type="term" value="C:cytosol"/>
    <property type="evidence" value="ECO:0007669"/>
    <property type="project" value="TreeGrafter"/>
</dbReference>
<evidence type="ECO:0000313" key="2">
    <source>
        <dbReference type="EMBL" id="EIG54829.1"/>
    </source>
</evidence>
<evidence type="ECO:0000256" key="1">
    <source>
        <dbReference type="SAM" id="MobiDB-lite"/>
    </source>
</evidence>
<dbReference type="CDD" id="cd16341">
    <property type="entry name" value="FdhE"/>
    <property type="match status" value="1"/>
</dbReference>
<dbReference type="AlphaFoldDB" id="I2Q4X3"/>
<dbReference type="InterPro" id="IPR006452">
    <property type="entry name" value="Formate_DH_accessory"/>
</dbReference>
<dbReference type="eggNOG" id="COG3058">
    <property type="taxonomic scope" value="Bacteria"/>
</dbReference>
<dbReference type="Gene3D" id="3.90.1670.10">
    <property type="entry name" value="FdhE-like domain"/>
    <property type="match status" value="1"/>
</dbReference>
<reference evidence="2" key="1">
    <citation type="submission" date="2011-11" db="EMBL/GenBank/DDBJ databases">
        <title>Improved High-Quality Draft sequence of Desulfovibrio sp. U5L.</title>
        <authorList>
            <consortium name="US DOE Joint Genome Institute"/>
            <person name="Lucas S."/>
            <person name="Han J."/>
            <person name="Lapidus A."/>
            <person name="Cheng J.-F."/>
            <person name="Goodwin L."/>
            <person name="Pitluck S."/>
            <person name="Peters L."/>
            <person name="Ovchinnikova G."/>
            <person name="Held B."/>
            <person name="Detter J.C."/>
            <person name="Han C."/>
            <person name="Tapia R."/>
            <person name="Land M."/>
            <person name="Hauser L."/>
            <person name="Kyrpides N."/>
            <person name="Ivanova N."/>
            <person name="Pagani I."/>
            <person name="Gabster J."/>
            <person name="Walker C."/>
            <person name="Stolyar S."/>
            <person name="Stahl D."/>
            <person name="Arkin A."/>
            <person name="Dehal P."/>
            <person name="Hazen T."/>
            <person name="Woyke T."/>
        </authorList>
    </citation>
    <scope>NUCLEOTIDE SEQUENCE [LARGE SCALE GENOMIC DNA]</scope>
    <source>
        <strain evidence="2">U5L</strain>
    </source>
</reference>
<dbReference type="GO" id="GO:0051604">
    <property type="term" value="P:protein maturation"/>
    <property type="evidence" value="ECO:0007669"/>
    <property type="project" value="TreeGrafter"/>
</dbReference>
<proteinExistence type="predicted"/>
<dbReference type="EMBL" id="JH600068">
    <property type="protein sequence ID" value="EIG54829.1"/>
    <property type="molecule type" value="Genomic_DNA"/>
</dbReference>
<dbReference type="OrthoDB" id="9811074at2"/>
<dbReference type="PANTHER" id="PTHR37689:SF1">
    <property type="entry name" value="PROTEIN FDHE"/>
    <property type="match status" value="1"/>
</dbReference>
<dbReference type="InterPro" id="IPR024064">
    <property type="entry name" value="FdhE-like_sf"/>
</dbReference>
<organism evidence="2">
    <name type="scientific">Desulfovibrio sp. U5L</name>
    <dbReference type="NCBI Taxonomy" id="596152"/>
    <lineage>
        <taxon>Bacteria</taxon>
        <taxon>Pseudomonadati</taxon>
        <taxon>Thermodesulfobacteriota</taxon>
        <taxon>Desulfovibrionia</taxon>
        <taxon>Desulfovibrionales</taxon>
        <taxon>Desulfovibrionaceae</taxon>
        <taxon>Desulfovibrio</taxon>
    </lineage>
</organism>
<protein>
    <submittedName>
        <fullName evidence="2">Uncharacterized protein involved in formate dehydrogenase formation</fullName>
    </submittedName>
</protein>
<dbReference type="GO" id="GO:0008199">
    <property type="term" value="F:ferric iron binding"/>
    <property type="evidence" value="ECO:0007669"/>
    <property type="project" value="TreeGrafter"/>
</dbReference>
<dbReference type="HOGENOM" id="CLU_071015_0_0_7"/>
<sequence>MRVPRSMMTHTTPDLPEAPPPPGAEAVLATFAALAKLRREVAATLPEPRPGLAYDPDRFAAGTPLLANADPEGIVAGILAAAPPLLSGLAEIFPAIAKESLLLVDILGRRPDLAAPLAESVLNGRMEVTEAVAGEIGLPPGALDFLAREILGTVLRRETATLSPLADDALWQKPICPICGSAPDLGMLKEHREPSEFLVAKAGRLQLHCSLCGHLWRFPRLKCLACGEGDQGKLDVLIPAGRDRERIHTCSTCGRYLIVLNRVESVSDRDMDPDVIPAGLSHLDAAAQAKGFTPLCPAPWNQFGEDE</sequence>
<feature type="region of interest" description="Disordered" evidence="1">
    <location>
        <begin position="1"/>
        <end position="22"/>
    </location>
</feature>
<dbReference type="SUPFAM" id="SSF144020">
    <property type="entry name" value="FdhE-like"/>
    <property type="match status" value="1"/>
</dbReference>
<name>I2Q4X3_9BACT</name>
<dbReference type="STRING" id="596152.DesU5LDRAFT_3195"/>
<dbReference type="PANTHER" id="PTHR37689">
    <property type="entry name" value="PROTEIN FDHE"/>
    <property type="match status" value="1"/>
</dbReference>
<accession>I2Q4X3</accession>